<feature type="compositionally biased region" description="Pro residues" evidence="2">
    <location>
        <begin position="261"/>
        <end position="275"/>
    </location>
</feature>
<dbReference type="Proteomes" id="UP000241769">
    <property type="component" value="Unassembled WGS sequence"/>
</dbReference>
<feature type="region of interest" description="Disordered" evidence="2">
    <location>
        <begin position="100"/>
        <end position="131"/>
    </location>
</feature>
<dbReference type="EMBL" id="MDYQ01000001">
    <property type="protein sequence ID" value="PRP89679.1"/>
    <property type="molecule type" value="Genomic_DNA"/>
</dbReference>
<dbReference type="GO" id="GO:0035591">
    <property type="term" value="F:signaling adaptor activity"/>
    <property type="evidence" value="ECO:0007669"/>
    <property type="project" value="TreeGrafter"/>
</dbReference>
<evidence type="ECO:0000313" key="4">
    <source>
        <dbReference type="Proteomes" id="UP000241769"/>
    </source>
</evidence>
<dbReference type="AlphaFoldDB" id="A0A2P6P0G0"/>
<gene>
    <name evidence="3" type="ORF">PROFUN_00021</name>
</gene>
<keyword evidence="4" id="KW-1185">Reference proteome</keyword>
<sequence length="297" mass="31533">MSRADDVHSCIEKTIPQALADLNQSYSHIEQIAQYCKKIAASEVFQKTQAYIPQALSNAAYHVHTVGLHLTNFLQLQANEIDKLELQLQVLSDRMKAVHDHTGSSSFRTPEAVKGKPRSQPKATKIEAPAVERFARQPIDLAALDGHGIEVGNKKDLARNPSAPTLAPATIRGNNYDAPPPPSFGAPPPPSFDAPPPPSFGAPPSFDAPPPPSFGAPPPPAPPSFGGPPPPAPPSFGAPPPPSLPPFDDAPPAFDMAPPAFDAPPPSFDMAPPPPFEEDMPPPPFDDDAPPPPPFYD</sequence>
<organism evidence="3 4">
    <name type="scientific">Planoprotostelium fungivorum</name>
    <dbReference type="NCBI Taxonomy" id="1890364"/>
    <lineage>
        <taxon>Eukaryota</taxon>
        <taxon>Amoebozoa</taxon>
        <taxon>Evosea</taxon>
        <taxon>Variosea</taxon>
        <taxon>Cavosteliida</taxon>
        <taxon>Cavosteliaceae</taxon>
        <taxon>Planoprotostelium</taxon>
    </lineage>
</organism>
<dbReference type="GO" id="GO:0031209">
    <property type="term" value="C:SCAR complex"/>
    <property type="evidence" value="ECO:0007669"/>
    <property type="project" value="TreeGrafter"/>
</dbReference>
<reference evidence="3 4" key="1">
    <citation type="journal article" date="2018" name="Genome Biol. Evol.">
        <title>Multiple Roots of Fruiting Body Formation in Amoebozoa.</title>
        <authorList>
            <person name="Hillmann F."/>
            <person name="Forbes G."/>
            <person name="Novohradska S."/>
            <person name="Ferling I."/>
            <person name="Riege K."/>
            <person name="Groth M."/>
            <person name="Westermann M."/>
            <person name="Marz M."/>
            <person name="Spaller T."/>
            <person name="Winckler T."/>
            <person name="Schaap P."/>
            <person name="Glockner G."/>
        </authorList>
    </citation>
    <scope>NUCLEOTIDE SEQUENCE [LARGE SCALE GENOMIC DNA]</scope>
    <source>
        <strain evidence="3 4">Jena</strain>
    </source>
</reference>
<dbReference type="STRING" id="1890364.A0A2P6P0G0"/>
<dbReference type="GO" id="GO:0030027">
    <property type="term" value="C:lamellipodium"/>
    <property type="evidence" value="ECO:0007669"/>
    <property type="project" value="TreeGrafter"/>
</dbReference>
<dbReference type="GO" id="GO:0098858">
    <property type="term" value="C:actin-based cell projection"/>
    <property type="evidence" value="ECO:0007669"/>
    <property type="project" value="TreeGrafter"/>
</dbReference>
<dbReference type="OrthoDB" id="5971719at2759"/>
<name>A0A2P6P0G0_9EUKA</name>
<dbReference type="GO" id="GO:0048870">
    <property type="term" value="P:cell motility"/>
    <property type="evidence" value="ECO:0007669"/>
    <property type="project" value="TreeGrafter"/>
</dbReference>
<evidence type="ECO:0000256" key="2">
    <source>
        <dbReference type="SAM" id="MobiDB-lite"/>
    </source>
</evidence>
<feature type="compositionally biased region" description="Acidic residues" evidence="2">
    <location>
        <begin position="276"/>
        <end position="289"/>
    </location>
</feature>
<evidence type="ECO:0000313" key="3">
    <source>
        <dbReference type="EMBL" id="PRP89679.1"/>
    </source>
</evidence>
<dbReference type="GO" id="GO:0017124">
    <property type="term" value="F:SH3 domain binding"/>
    <property type="evidence" value="ECO:0007669"/>
    <property type="project" value="TreeGrafter"/>
</dbReference>
<protein>
    <submittedName>
        <fullName evidence="3">Uncharacterized protein</fullName>
    </submittedName>
</protein>
<comment type="similarity">
    <text evidence="1">Belongs to the ABI family.</text>
</comment>
<evidence type="ECO:0000256" key="1">
    <source>
        <dbReference type="ARBA" id="ARBA00010020"/>
    </source>
</evidence>
<dbReference type="PANTHER" id="PTHR10460:SF0">
    <property type="entry name" value="ABELSON INTERACTING PROTEIN, ISOFORM D"/>
    <property type="match status" value="1"/>
</dbReference>
<dbReference type="PANTHER" id="PTHR10460">
    <property type="entry name" value="ABL INTERACTOR FAMILY MEMBER"/>
    <property type="match status" value="1"/>
</dbReference>
<proteinExistence type="inferred from homology"/>
<feature type="compositionally biased region" description="Low complexity" evidence="2">
    <location>
        <begin position="250"/>
        <end position="260"/>
    </location>
</feature>
<dbReference type="InterPro" id="IPR028457">
    <property type="entry name" value="ABI"/>
</dbReference>
<dbReference type="InParanoid" id="A0A2P6P0G0"/>
<feature type="region of interest" description="Disordered" evidence="2">
    <location>
        <begin position="152"/>
        <end position="297"/>
    </location>
</feature>
<accession>A0A2P6P0G0</accession>
<dbReference type="Gene3D" id="6.10.140.1620">
    <property type="match status" value="1"/>
</dbReference>
<comment type="caution">
    <text evidence="3">The sequence shown here is derived from an EMBL/GenBank/DDBJ whole genome shotgun (WGS) entry which is preliminary data.</text>
</comment>
<feature type="compositionally biased region" description="Pro residues" evidence="2">
    <location>
        <begin position="178"/>
        <end position="249"/>
    </location>
</feature>